<evidence type="ECO:0000313" key="1">
    <source>
        <dbReference type="EMBL" id="WMV28446.1"/>
    </source>
</evidence>
<reference evidence="1" key="1">
    <citation type="submission" date="2023-08" db="EMBL/GenBank/DDBJ databases">
        <title>A de novo genome assembly of Solanum verrucosum Schlechtendal, a Mexican diploid species geographically isolated from the other diploid A-genome species in potato relatives.</title>
        <authorList>
            <person name="Hosaka K."/>
        </authorList>
    </citation>
    <scope>NUCLEOTIDE SEQUENCE</scope>
    <source>
        <tissue evidence="1">Young leaves</tissue>
    </source>
</reference>
<dbReference type="AlphaFoldDB" id="A0AAF0TQ94"/>
<evidence type="ECO:0000313" key="2">
    <source>
        <dbReference type="Proteomes" id="UP001234989"/>
    </source>
</evidence>
<accession>A0AAF0TQ94</accession>
<dbReference type="EMBL" id="CP133616">
    <property type="protein sequence ID" value="WMV28446.1"/>
    <property type="molecule type" value="Genomic_DNA"/>
</dbReference>
<proteinExistence type="predicted"/>
<name>A0AAF0TQ94_SOLVR</name>
<protein>
    <submittedName>
        <fullName evidence="1">Uncharacterized protein</fullName>
    </submittedName>
</protein>
<dbReference type="Proteomes" id="UP001234989">
    <property type="component" value="Chromosome 5"/>
</dbReference>
<organism evidence="1 2">
    <name type="scientific">Solanum verrucosum</name>
    <dbReference type="NCBI Taxonomy" id="315347"/>
    <lineage>
        <taxon>Eukaryota</taxon>
        <taxon>Viridiplantae</taxon>
        <taxon>Streptophyta</taxon>
        <taxon>Embryophyta</taxon>
        <taxon>Tracheophyta</taxon>
        <taxon>Spermatophyta</taxon>
        <taxon>Magnoliopsida</taxon>
        <taxon>eudicotyledons</taxon>
        <taxon>Gunneridae</taxon>
        <taxon>Pentapetalae</taxon>
        <taxon>asterids</taxon>
        <taxon>lamiids</taxon>
        <taxon>Solanales</taxon>
        <taxon>Solanaceae</taxon>
        <taxon>Solanoideae</taxon>
        <taxon>Solaneae</taxon>
        <taxon>Solanum</taxon>
    </lineage>
</organism>
<gene>
    <name evidence="1" type="ORF">MTR67_021831</name>
</gene>
<sequence length="89" mass="10102">MLYLIIRTSIHQWQTGSLEYTNESIFKKMADKHYISSCLCLNISFVHREATPDVSCGKDAEITTSLIRKKTDHDKASSFRSMNSAATID</sequence>
<keyword evidence="2" id="KW-1185">Reference proteome</keyword>